<dbReference type="Gene3D" id="3.40.50.720">
    <property type="entry name" value="NAD(P)-binding Rossmann-like Domain"/>
    <property type="match status" value="1"/>
</dbReference>
<organism evidence="2 3">
    <name type="scientific">Actinoallomurus liliacearum</name>
    <dbReference type="NCBI Taxonomy" id="1080073"/>
    <lineage>
        <taxon>Bacteria</taxon>
        <taxon>Bacillati</taxon>
        <taxon>Actinomycetota</taxon>
        <taxon>Actinomycetes</taxon>
        <taxon>Streptosporangiales</taxon>
        <taxon>Thermomonosporaceae</taxon>
        <taxon>Actinoallomurus</taxon>
    </lineage>
</organism>
<dbReference type="RefSeq" id="WP_345353865.1">
    <property type="nucleotide sequence ID" value="NZ_BAABHJ010000006.1"/>
</dbReference>
<keyword evidence="3" id="KW-1185">Reference proteome</keyword>
<name>A0ABP8TII8_9ACTN</name>
<dbReference type="InterPro" id="IPR005097">
    <property type="entry name" value="Sacchrp_dh_NADP-bd"/>
</dbReference>
<dbReference type="PANTHER" id="PTHR43781">
    <property type="entry name" value="SACCHAROPINE DEHYDROGENASE"/>
    <property type="match status" value="1"/>
</dbReference>
<accession>A0ABP8TII8</accession>
<dbReference type="SUPFAM" id="SSF51735">
    <property type="entry name" value="NAD(P)-binding Rossmann-fold domains"/>
    <property type="match status" value="1"/>
</dbReference>
<protein>
    <submittedName>
        <fullName evidence="2">Saccharopine dehydrogenase NADP-binding domain-containing protein</fullName>
    </submittedName>
</protein>
<dbReference type="InterPro" id="IPR036291">
    <property type="entry name" value="NAD(P)-bd_dom_sf"/>
</dbReference>
<dbReference type="EMBL" id="BAABHJ010000006">
    <property type="protein sequence ID" value="GAA4607709.1"/>
    <property type="molecule type" value="Genomic_DNA"/>
</dbReference>
<dbReference type="PANTHER" id="PTHR43781:SF1">
    <property type="entry name" value="SACCHAROPINE DEHYDROGENASE"/>
    <property type="match status" value="1"/>
</dbReference>
<evidence type="ECO:0000259" key="1">
    <source>
        <dbReference type="Pfam" id="PF03435"/>
    </source>
</evidence>
<comment type="caution">
    <text evidence="2">The sequence shown here is derived from an EMBL/GenBank/DDBJ whole genome shotgun (WGS) entry which is preliminary data.</text>
</comment>
<feature type="domain" description="Saccharopine dehydrogenase NADP binding" evidence="1">
    <location>
        <begin position="3"/>
        <end position="120"/>
    </location>
</feature>
<dbReference type="Proteomes" id="UP001500212">
    <property type="component" value="Unassembled WGS sequence"/>
</dbReference>
<sequence>MKIVVYGASGYTGRLVVAELARRGTGVVLAGRDLARLRAAAAGAGVPDAEVRVAQAGDAAAFHGCDVVVNCAGPFVVTGDAVVRAAIAAGCHYVDIAGEQVHMKRTFDTFAGPAQQAGVSVVPGVNDDGLPGDLLAHLVAEQTEAVEEVVLGVHLARGDGAPSRGTLRTAFTNLDTFRSGGLGYEDGRWHDDIPTRRVSLAFPGDDRPAPVRKFPLPGVVTVPRHVPARHVSGVAKAEVVAAFSTITPELLDAVPEGPAEDHRRAGRWTLVVEAAGREGDRARGVVQGSDIQGSTAVIVVEAAHRLAVNGAVPGVLAPAQAFESADFLDTLAPHGVTWAVDSV</sequence>
<reference evidence="3" key="1">
    <citation type="journal article" date="2019" name="Int. J. Syst. Evol. Microbiol.">
        <title>The Global Catalogue of Microorganisms (GCM) 10K type strain sequencing project: providing services to taxonomists for standard genome sequencing and annotation.</title>
        <authorList>
            <consortium name="The Broad Institute Genomics Platform"/>
            <consortium name="The Broad Institute Genome Sequencing Center for Infectious Disease"/>
            <person name="Wu L."/>
            <person name="Ma J."/>
        </authorList>
    </citation>
    <scope>NUCLEOTIDE SEQUENCE [LARGE SCALE GENOMIC DNA]</scope>
    <source>
        <strain evidence="3">JCM 17938</strain>
    </source>
</reference>
<dbReference type="Pfam" id="PF03435">
    <property type="entry name" value="Sacchrp_dh_NADP"/>
    <property type="match status" value="1"/>
</dbReference>
<evidence type="ECO:0000313" key="3">
    <source>
        <dbReference type="Proteomes" id="UP001500212"/>
    </source>
</evidence>
<gene>
    <name evidence="2" type="ORF">GCM10023195_29570</name>
</gene>
<evidence type="ECO:0000313" key="2">
    <source>
        <dbReference type="EMBL" id="GAA4607709.1"/>
    </source>
</evidence>
<proteinExistence type="predicted"/>